<dbReference type="Pfam" id="PF00891">
    <property type="entry name" value="Methyltransf_2"/>
    <property type="match status" value="1"/>
</dbReference>
<dbReference type="PANTHER" id="PTHR43712">
    <property type="entry name" value="PUTATIVE (AFU_ORTHOLOGUE AFUA_4G14580)-RELATED"/>
    <property type="match status" value="1"/>
</dbReference>
<dbReference type="InterPro" id="IPR036388">
    <property type="entry name" value="WH-like_DNA-bd_sf"/>
</dbReference>
<dbReference type="PANTHER" id="PTHR43712:SF1">
    <property type="entry name" value="HYPOTHETICAL O-METHYLTRANSFERASE (EUROFUNG)-RELATED"/>
    <property type="match status" value="1"/>
</dbReference>
<dbReference type="EMBL" id="ML987191">
    <property type="protein sequence ID" value="KAF2253760.1"/>
    <property type="molecule type" value="Genomic_DNA"/>
</dbReference>
<evidence type="ECO:0000256" key="3">
    <source>
        <dbReference type="ARBA" id="ARBA00022691"/>
    </source>
</evidence>
<name>A0A6A6IVX0_9PLEO</name>
<feature type="domain" description="O-methyltransferase C-terminal" evidence="5">
    <location>
        <begin position="231"/>
        <end position="372"/>
    </location>
</feature>
<evidence type="ECO:0000256" key="4">
    <source>
        <dbReference type="PIRSR" id="PIRSR005739-1"/>
    </source>
</evidence>
<keyword evidence="1 7" id="KW-0489">Methyltransferase</keyword>
<keyword evidence="2 7" id="KW-0808">Transferase</keyword>
<dbReference type="PROSITE" id="PS51683">
    <property type="entry name" value="SAM_OMT_II"/>
    <property type="match status" value="1"/>
</dbReference>
<proteinExistence type="predicted"/>
<feature type="domain" description="O-methyltransferase dimerisation" evidence="6">
    <location>
        <begin position="57"/>
        <end position="125"/>
    </location>
</feature>
<dbReference type="InterPro" id="IPR001077">
    <property type="entry name" value="COMT_C"/>
</dbReference>
<evidence type="ECO:0000259" key="5">
    <source>
        <dbReference type="Pfam" id="PF00891"/>
    </source>
</evidence>
<dbReference type="AlphaFoldDB" id="A0A6A6IVX0"/>
<dbReference type="GeneID" id="54581564"/>
<dbReference type="Pfam" id="PF08100">
    <property type="entry name" value="Dimerisation"/>
    <property type="match status" value="1"/>
</dbReference>
<dbReference type="PIRSF" id="PIRSF005739">
    <property type="entry name" value="O-mtase"/>
    <property type="match status" value="1"/>
</dbReference>
<dbReference type="OrthoDB" id="3340390at2759"/>
<dbReference type="Proteomes" id="UP000800094">
    <property type="component" value="Unassembled WGS sequence"/>
</dbReference>
<dbReference type="Gene3D" id="1.10.10.10">
    <property type="entry name" value="Winged helix-like DNA-binding domain superfamily/Winged helix DNA-binding domain"/>
    <property type="match status" value="1"/>
</dbReference>
<dbReference type="InterPro" id="IPR016461">
    <property type="entry name" value="COMT-like"/>
</dbReference>
<gene>
    <name evidence="7" type="ORF">BU26DRAFT_516055</name>
</gene>
<dbReference type="InterPro" id="IPR012967">
    <property type="entry name" value="COMT_dimerisation"/>
</dbReference>
<evidence type="ECO:0000256" key="1">
    <source>
        <dbReference type="ARBA" id="ARBA00022603"/>
    </source>
</evidence>
<feature type="active site" description="Proton acceptor" evidence="4">
    <location>
        <position position="301"/>
    </location>
</feature>
<evidence type="ECO:0000313" key="8">
    <source>
        <dbReference type="Proteomes" id="UP000800094"/>
    </source>
</evidence>
<evidence type="ECO:0000259" key="6">
    <source>
        <dbReference type="Pfam" id="PF08100"/>
    </source>
</evidence>
<dbReference type="GO" id="GO:0032259">
    <property type="term" value="P:methylation"/>
    <property type="evidence" value="ECO:0007669"/>
    <property type="project" value="UniProtKB-KW"/>
</dbReference>
<evidence type="ECO:0000313" key="7">
    <source>
        <dbReference type="EMBL" id="KAF2253760.1"/>
    </source>
</evidence>
<protein>
    <submittedName>
        <fullName evidence="7">S-adenosyl-L-methionine-dependent methyltransferase</fullName>
    </submittedName>
</protein>
<dbReference type="RefSeq" id="XP_033688764.1">
    <property type="nucleotide sequence ID" value="XM_033828234.1"/>
</dbReference>
<dbReference type="InterPro" id="IPR029063">
    <property type="entry name" value="SAM-dependent_MTases_sf"/>
</dbReference>
<dbReference type="GO" id="GO:0008171">
    <property type="term" value="F:O-methyltransferase activity"/>
    <property type="evidence" value="ECO:0007669"/>
    <property type="project" value="InterPro"/>
</dbReference>
<dbReference type="InterPro" id="IPR036390">
    <property type="entry name" value="WH_DNA-bd_sf"/>
</dbReference>
<dbReference type="SUPFAM" id="SSF53335">
    <property type="entry name" value="S-adenosyl-L-methionine-dependent methyltransferases"/>
    <property type="match status" value="1"/>
</dbReference>
<dbReference type="GO" id="GO:0046983">
    <property type="term" value="F:protein dimerization activity"/>
    <property type="evidence" value="ECO:0007669"/>
    <property type="project" value="InterPro"/>
</dbReference>
<sequence length="394" mass="44059">MTNLQHAIESAAALAANGNIPEGQRIALIEAATKLITALQKPEDAITKLTYWPSQFMCMRTLLELGVFSLIVERGNVTSAELAEATNADKILLERLLRVLTAAGYVAEPDVSTYAANALTKALATRPVAGLVEAIFDGGMKSFASLPEYLEKTGYKNPSEQADGPFQYGFNTPKVDLFTYMADKPKLQNSFQTFFEADRGSRPSWVDWFPVKERLLDDATKPVREDDILYVDVAGGRGHDLLAFKQKFSEYPGRYVLHDLPHVVNDKTLSLGEGVEKKQFNFFQDQVMPGARLYYMKFIMHDWSDERCLIILKNVTSVMRKGYSNLIIEDFILPPTGCPLLPAMWDMEMMAMLSAMERSEIQWRELLSKAGLEIEGFYPPPGDGTGIIVTSLKE</sequence>
<organism evidence="7 8">
    <name type="scientific">Trematosphaeria pertusa</name>
    <dbReference type="NCBI Taxonomy" id="390896"/>
    <lineage>
        <taxon>Eukaryota</taxon>
        <taxon>Fungi</taxon>
        <taxon>Dikarya</taxon>
        <taxon>Ascomycota</taxon>
        <taxon>Pezizomycotina</taxon>
        <taxon>Dothideomycetes</taxon>
        <taxon>Pleosporomycetidae</taxon>
        <taxon>Pleosporales</taxon>
        <taxon>Massarineae</taxon>
        <taxon>Trematosphaeriaceae</taxon>
        <taxon>Trematosphaeria</taxon>
    </lineage>
</organism>
<keyword evidence="8" id="KW-1185">Reference proteome</keyword>
<accession>A0A6A6IVX0</accession>
<dbReference type="Gene3D" id="3.40.50.150">
    <property type="entry name" value="Vaccinia Virus protein VP39"/>
    <property type="match status" value="1"/>
</dbReference>
<reference evidence="7" key="1">
    <citation type="journal article" date="2020" name="Stud. Mycol.">
        <title>101 Dothideomycetes genomes: a test case for predicting lifestyles and emergence of pathogens.</title>
        <authorList>
            <person name="Haridas S."/>
            <person name="Albert R."/>
            <person name="Binder M."/>
            <person name="Bloem J."/>
            <person name="Labutti K."/>
            <person name="Salamov A."/>
            <person name="Andreopoulos B."/>
            <person name="Baker S."/>
            <person name="Barry K."/>
            <person name="Bills G."/>
            <person name="Bluhm B."/>
            <person name="Cannon C."/>
            <person name="Castanera R."/>
            <person name="Culley D."/>
            <person name="Daum C."/>
            <person name="Ezra D."/>
            <person name="Gonzalez J."/>
            <person name="Henrissat B."/>
            <person name="Kuo A."/>
            <person name="Liang C."/>
            <person name="Lipzen A."/>
            <person name="Lutzoni F."/>
            <person name="Magnuson J."/>
            <person name="Mondo S."/>
            <person name="Nolan M."/>
            <person name="Ohm R."/>
            <person name="Pangilinan J."/>
            <person name="Park H.-J."/>
            <person name="Ramirez L."/>
            <person name="Alfaro M."/>
            <person name="Sun H."/>
            <person name="Tritt A."/>
            <person name="Yoshinaga Y."/>
            <person name="Zwiers L.-H."/>
            <person name="Turgeon B."/>
            <person name="Goodwin S."/>
            <person name="Spatafora J."/>
            <person name="Crous P."/>
            <person name="Grigoriev I."/>
        </authorList>
    </citation>
    <scope>NUCLEOTIDE SEQUENCE</scope>
    <source>
        <strain evidence="7">CBS 122368</strain>
    </source>
</reference>
<dbReference type="SUPFAM" id="SSF46785">
    <property type="entry name" value="Winged helix' DNA-binding domain"/>
    <property type="match status" value="1"/>
</dbReference>
<evidence type="ECO:0000256" key="2">
    <source>
        <dbReference type="ARBA" id="ARBA00022679"/>
    </source>
</evidence>
<keyword evidence="3" id="KW-0949">S-adenosyl-L-methionine</keyword>